<accession>A0ABP6SW87</accession>
<evidence type="ECO:0000313" key="2">
    <source>
        <dbReference type="EMBL" id="GAA3386459.1"/>
    </source>
</evidence>
<organism evidence="2 3">
    <name type="scientific">Cryptosporangium minutisporangium</name>
    <dbReference type="NCBI Taxonomy" id="113569"/>
    <lineage>
        <taxon>Bacteria</taxon>
        <taxon>Bacillati</taxon>
        <taxon>Actinomycetota</taxon>
        <taxon>Actinomycetes</taxon>
        <taxon>Cryptosporangiales</taxon>
        <taxon>Cryptosporangiaceae</taxon>
        <taxon>Cryptosporangium</taxon>
    </lineage>
</organism>
<name>A0ABP6SW87_9ACTN</name>
<reference evidence="3" key="1">
    <citation type="journal article" date="2019" name="Int. J. Syst. Evol. Microbiol.">
        <title>The Global Catalogue of Microorganisms (GCM) 10K type strain sequencing project: providing services to taxonomists for standard genome sequencing and annotation.</title>
        <authorList>
            <consortium name="The Broad Institute Genomics Platform"/>
            <consortium name="The Broad Institute Genome Sequencing Center for Infectious Disease"/>
            <person name="Wu L."/>
            <person name="Ma J."/>
        </authorList>
    </citation>
    <scope>NUCLEOTIDE SEQUENCE [LARGE SCALE GENOMIC DNA]</scope>
    <source>
        <strain evidence="3">JCM 9458</strain>
    </source>
</reference>
<keyword evidence="3" id="KW-1185">Reference proteome</keyword>
<gene>
    <name evidence="2" type="ORF">GCM10020369_23830</name>
</gene>
<proteinExistence type="predicted"/>
<feature type="region of interest" description="Disordered" evidence="1">
    <location>
        <begin position="46"/>
        <end position="68"/>
    </location>
</feature>
<dbReference type="EMBL" id="BAAAYN010000017">
    <property type="protein sequence ID" value="GAA3386459.1"/>
    <property type="molecule type" value="Genomic_DNA"/>
</dbReference>
<protein>
    <submittedName>
        <fullName evidence="2">Uncharacterized protein</fullName>
    </submittedName>
</protein>
<sequence length="84" mass="8663">MGAARVRVRDDFACSIRGKGSLSDFGVIGSSSRKAIYGREMALGGDAAERAQNTPMDTVDSPEPDSAMARVRVCPQTGGSGGQA</sequence>
<evidence type="ECO:0000256" key="1">
    <source>
        <dbReference type="SAM" id="MobiDB-lite"/>
    </source>
</evidence>
<comment type="caution">
    <text evidence="2">The sequence shown here is derived from an EMBL/GenBank/DDBJ whole genome shotgun (WGS) entry which is preliminary data.</text>
</comment>
<evidence type="ECO:0000313" key="3">
    <source>
        <dbReference type="Proteomes" id="UP001501676"/>
    </source>
</evidence>
<dbReference type="Proteomes" id="UP001501676">
    <property type="component" value="Unassembled WGS sequence"/>
</dbReference>